<comment type="similarity">
    <text evidence="2">Belongs to the plexin family.</text>
</comment>
<evidence type="ECO:0000256" key="2">
    <source>
        <dbReference type="ARBA" id="ARBA00010297"/>
    </source>
</evidence>
<dbReference type="GeneTree" id="ENSGT00440000033408"/>
<evidence type="ECO:0000256" key="1">
    <source>
        <dbReference type="ARBA" id="ARBA00004479"/>
    </source>
</evidence>
<keyword evidence="4" id="KW-0732">Signal</keyword>
<dbReference type="SUPFAM" id="SSF103575">
    <property type="entry name" value="Plexin repeat"/>
    <property type="match status" value="1"/>
</dbReference>
<keyword evidence="5 8" id="KW-1133">Transmembrane helix</keyword>
<gene>
    <name evidence="10" type="primary">LOC116061502</name>
</gene>
<dbReference type="Proteomes" id="UP000694568">
    <property type="component" value="Unplaced"/>
</dbReference>
<keyword evidence="7" id="KW-0325">Glycoprotein</keyword>
<name>A0A8D0DDA9_SANLU</name>
<dbReference type="InterPro" id="IPR002165">
    <property type="entry name" value="Plexin_repeat"/>
</dbReference>
<dbReference type="Ensembl" id="ENSSLUT00000052490.1">
    <property type="protein sequence ID" value="ENSSLUP00000050985.1"/>
    <property type="gene ID" value="ENSSLUG00000022106.1"/>
</dbReference>
<sequence>MCKQLPQVELFGQKERRSRCLVRWFPTNPSTQNISHNPFSIGCMSLICEQINQRMKQRKQKSTGFCEDTQQYYTWKSFGPTDRRTKDLWIDLNTLHKSQVQIHGILSNAHRQAARVALSFDFPFYGHHLRQIIVATGGFIFMGEITHRMLTATQYIAPLMANFDPSFSKNSTVRYSDNGNLFVVQWDKVHLKDREAEGPFTFQAVLHRNGTIVFNYRDIPIPVEKMNSTEHPVKVGLSDAFMALLPSSQLPDANRRTIYEYHRVEIDITKIVSRSAFDFTPLPTCLQHTSCDLCLTSNLTTGCGWCNTLQRCSDGIDRHRQEWLDYNCPEEVRHIFQLYNREMSSYIQTGPPNHKGKTGNLAIIAGVVAALVLLVVLTLLAVYYINTHPTVAPPFYLMQRRTNNYWPSMKFRNQGCHSSYAEVELGGHEKDGFIEAEQCC</sequence>
<keyword evidence="11" id="KW-1185">Reference proteome</keyword>
<dbReference type="PANTHER" id="PTHR13055:SF10">
    <property type="entry name" value="PLEXIN DOMAIN-CONTAINING PROTEIN 1"/>
    <property type="match status" value="1"/>
</dbReference>
<keyword evidence="3 8" id="KW-0812">Transmembrane</keyword>
<dbReference type="InterPro" id="IPR016201">
    <property type="entry name" value="PSI"/>
</dbReference>
<dbReference type="SMART" id="SM00423">
    <property type="entry name" value="PSI"/>
    <property type="match status" value="1"/>
</dbReference>
<reference evidence="10" key="2">
    <citation type="submission" date="2025-09" db="UniProtKB">
        <authorList>
            <consortium name="Ensembl"/>
        </authorList>
    </citation>
    <scope>IDENTIFICATION</scope>
</reference>
<dbReference type="Pfam" id="PF01437">
    <property type="entry name" value="PSI"/>
    <property type="match status" value="1"/>
</dbReference>
<evidence type="ECO:0000256" key="5">
    <source>
        <dbReference type="ARBA" id="ARBA00022989"/>
    </source>
</evidence>
<evidence type="ECO:0000256" key="6">
    <source>
        <dbReference type="ARBA" id="ARBA00023136"/>
    </source>
</evidence>
<evidence type="ECO:0000313" key="11">
    <source>
        <dbReference type="Proteomes" id="UP000694568"/>
    </source>
</evidence>
<evidence type="ECO:0000256" key="4">
    <source>
        <dbReference type="ARBA" id="ARBA00022729"/>
    </source>
</evidence>
<evidence type="ECO:0000256" key="7">
    <source>
        <dbReference type="ARBA" id="ARBA00023180"/>
    </source>
</evidence>
<organism evidence="10 11">
    <name type="scientific">Sander lucioperca</name>
    <name type="common">Pike-perch</name>
    <name type="synonym">Perca lucioperca</name>
    <dbReference type="NCBI Taxonomy" id="283035"/>
    <lineage>
        <taxon>Eukaryota</taxon>
        <taxon>Metazoa</taxon>
        <taxon>Chordata</taxon>
        <taxon>Craniata</taxon>
        <taxon>Vertebrata</taxon>
        <taxon>Euteleostomi</taxon>
        <taxon>Actinopterygii</taxon>
        <taxon>Neopterygii</taxon>
        <taxon>Teleostei</taxon>
        <taxon>Neoteleostei</taxon>
        <taxon>Acanthomorphata</taxon>
        <taxon>Eupercaria</taxon>
        <taxon>Perciformes</taxon>
        <taxon>Percoidei</taxon>
        <taxon>Percidae</taxon>
        <taxon>Luciopercinae</taxon>
        <taxon>Sander</taxon>
    </lineage>
</organism>
<reference evidence="10" key="1">
    <citation type="submission" date="2025-08" db="UniProtKB">
        <authorList>
            <consortium name="Ensembl"/>
        </authorList>
    </citation>
    <scope>IDENTIFICATION</scope>
</reference>
<dbReference type="GO" id="GO:0016020">
    <property type="term" value="C:membrane"/>
    <property type="evidence" value="ECO:0007669"/>
    <property type="project" value="UniProtKB-SubCell"/>
</dbReference>
<proteinExistence type="inferred from homology"/>
<protein>
    <submittedName>
        <fullName evidence="10">Plexin domain containing 1</fullName>
    </submittedName>
</protein>
<dbReference type="Gene3D" id="3.30.1680.10">
    <property type="entry name" value="ligand-binding face of the semaphorins, domain 2"/>
    <property type="match status" value="1"/>
</dbReference>
<evidence type="ECO:0000313" key="10">
    <source>
        <dbReference type="Ensembl" id="ENSSLUP00000050985.1"/>
    </source>
</evidence>
<feature type="transmembrane region" description="Helical" evidence="8">
    <location>
        <begin position="361"/>
        <end position="385"/>
    </location>
</feature>
<feature type="domain" description="PSI" evidence="9">
    <location>
        <begin position="284"/>
        <end position="329"/>
    </location>
</feature>
<keyword evidence="6 8" id="KW-0472">Membrane</keyword>
<evidence type="ECO:0000256" key="8">
    <source>
        <dbReference type="SAM" id="Phobius"/>
    </source>
</evidence>
<evidence type="ECO:0000259" key="9">
    <source>
        <dbReference type="SMART" id="SM00423"/>
    </source>
</evidence>
<dbReference type="PANTHER" id="PTHR13055">
    <property type="entry name" value="TUMOR ENDOTHELIAL MARKER 7 RELATED"/>
    <property type="match status" value="1"/>
</dbReference>
<evidence type="ECO:0000256" key="3">
    <source>
        <dbReference type="ARBA" id="ARBA00022692"/>
    </source>
</evidence>
<comment type="subcellular location">
    <subcellularLocation>
        <location evidence="1">Membrane</location>
        <topology evidence="1">Single-pass type I membrane protein</topology>
    </subcellularLocation>
</comment>
<dbReference type="AlphaFoldDB" id="A0A8D0DDA9"/>
<accession>A0A8D0DDA9</accession>
<dbReference type="InterPro" id="IPR031152">
    <property type="entry name" value="PLXDC"/>
</dbReference>